<evidence type="ECO:0000256" key="1">
    <source>
        <dbReference type="SAM" id="MobiDB-lite"/>
    </source>
</evidence>
<dbReference type="InterPro" id="IPR052823">
    <property type="entry name" value="SXP/RAL-2_related"/>
</dbReference>
<dbReference type="KEGG" id="cbr:CBG_18497"/>
<accession>A0AAE9AEB3</accession>
<feature type="chain" id="PRO_5041913410" description="SXP/RAL-2 family protein Ani s 5-like cation-binding domain-containing protein" evidence="2">
    <location>
        <begin position="20"/>
        <end position="219"/>
    </location>
</feature>
<dbReference type="PANTHER" id="PTHR21593">
    <property type="entry name" value="PRION-LIKE- Q/N-RICH -DOMAIN-BEARING PROTEIN PROTEIN"/>
    <property type="match status" value="1"/>
</dbReference>
<feature type="signal peptide" evidence="2">
    <location>
        <begin position="1"/>
        <end position="19"/>
    </location>
</feature>
<evidence type="ECO:0000256" key="2">
    <source>
        <dbReference type="SAM" id="SignalP"/>
    </source>
</evidence>
<protein>
    <recommendedName>
        <fullName evidence="3">SXP/RAL-2 family protein Ani s 5-like cation-binding domain-containing protein</fullName>
    </recommendedName>
</protein>
<dbReference type="AlphaFoldDB" id="A0AAE9AEB3"/>
<evidence type="ECO:0000313" key="5">
    <source>
        <dbReference type="Proteomes" id="UP000827892"/>
    </source>
</evidence>
<gene>
    <name evidence="4" type="ORF">L3Y34_005286</name>
</gene>
<evidence type="ECO:0000313" key="4">
    <source>
        <dbReference type="EMBL" id="ULT97362.1"/>
    </source>
</evidence>
<feature type="compositionally biased region" description="Gly residues" evidence="1">
    <location>
        <begin position="24"/>
        <end position="38"/>
    </location>
</feature>
<feature type="region of interest" description="Disordered" evidence="1">
    <location>
        <begin position="161"/>
        <end position="219"/>
    </location>
</feature>
<keyword evidence="2" id="KW-0732">Signal</keyword>
<feature type="domain" description="SXP/RAL-2 family protein Ani s 5-like cation-binding" evidence="3">
    <location>
        <begin position="53"/>
        <end position="160"/>
    </location>
</feature>
<dbReference type="EMBL" id="CP090894">
    <property type="protein sequence ID" value="ULT97362.1"/>
    <property type="molecule type" value="Genomic_DNA"/>
</dbReference>
<dbReference type="Proteomes" id="UP000827892">
    <property type="component" value="Chromosome IV"/>
</dbReference>
<feature type="compositionally biased region" description="Gly residues" evidence="1">
    <location>
        <begin position="165"/>
        <end position="177"/>
    </location>
</feature>
<dbReference type="Pfam" id="PF02520">
    <property type="entry name" value="ANIS5_cation-bd"/>
    <property type="match status" value="1"/>
</dbReference>
<sequence length="219" mass="23344">MSYSTAIIFFSIALATVFAGPRGPGGPGGFGGPGGRGRQGPPMPPFLQNVTDEGRRAFFDIMRNQNLTIADMESQTATWAQTYGVSDIYTQFEANMTAHKNEVQQNVTQVVSQLSAAQTALGSVMNNKNQTRQQMKEAIDNLKTQYPQEIPALFFISGQFRRGPMGPGGRRGGPGGRRGGDSGEMMGMGGGRGMRMGGGGMGRRGGPDSMNESSDNMDF</sequence>
<feature type="compositionally biased region" description="Gly residues" evidence="1">
    <location>
        <begin position="186"/>
        <end position="204"/>
    </location>
</feature>
<proteinExistence type="predicted"/>
<feature type="compositionally biased region" description="Polar residues" evidence="1">
    <location>
        <begin position="210"/>
        <end position="219"/>
    </location>
</feature>
<dbReference type="PANTHER" id="PTHR21593:SF18">
    <property type="entry name" value="SXP_RAL-2 FAMILY PROTEIN ANI S 5-LIKE CATION-BINDING DOMAIN-CONTAINING PROTEIN"/>
    <property type="match status" value="1"/>
</dbReference>
<reference evidence="4 5" key="1">
    <citation type="submission" date="2022-05" db="EMBL/GenBank/DDBJ databases">
        <title>Chromosome-level reference genomes for two strains of Caenorhabditis briggsae: an improved platform for comparative genomics.</title>
        <authorList>
            <person name="Stevens L."/>
            <person name="Andersen E.C."/>
        </authorList>
    </citation>
    <scope>NUCLEOTIDE SEQUENCE [LARGE SCALE GENOMIC DNA]</scope>
    <source>
        <strain evidence="4">QX1410_ONT</strain>
        <tissue evidence="4">Whole-organism</tissue>
    </source>
</reference>
<name>A0AAE9AEB3_CAEBR</name>
<feature type="region of interest" description="Disordered" evidence="1">
    <location>
        <begin position="24"/>
        <end position="44"/>
    </location>
</feature>
<dbReference type="InterPro" id="IPR003677">
    <property type="entry name" value="ANIS5_cation-bd"/>
</dbReference>
<dbReference type="OMA" id="RNQNLTI"/>
<evidence type="ECO:0000259" key="3">
    <source>
        <dbReference type="Pfam" id="PF02520"/>
    </source>
</evidence>
<organism evidence="4 5">
    <name type="scientific">Caenorhabditis briggsae</name>
    <dbReference type="NCBI Taxonomy" id="6238"/>
    <lineage>
        <taxon>Eukaryota</taxon>
        <taxon>Metazoa</taxon>
        <taxon>Ecdysozoa</taxon>
        <taxon>Nematoda</taxon>
        <taxon>Chromadorea</taxon>
        <taxon>Rhabditida</taxon>
        <taxon>Rhabditina</taxon>
        <taxon>Rhabditomorpha</taxon>
        <taxon>Rhabditoidea</taxon>
        <taxon>Rhabditidae</taxon>
        <taxon>Peloderinae</taxon>
        <taxon>Caenorhabditis</taxon>
    </lineage>
</organism>